<accession>A0ABR2H6A9</accession>
<dbReference type="PANTHER" id="PTHR47032">
    <property type="entry name" value="UDP-D-XYLOSE:L-FUCOSE ALPHA-1,3-D-XYLOSYLTRANSFERASE-RELATED"/>
    <property type="match status" value="1"/>
</dbReference>
<comment type="caution">
    <text evidence="3">The sequence shown here is derived from an EMBL/GenBank/DDBJ whole genome shotgun (WGS) entry which is preliminary data.</text>
</comment>
<dbReference type="InterPro" id="IPR005069">
    <property type="entry name" value="Nucl-diP-sugar_transferase"/>
</dbReference>
<reference evidence="3 4" key="1">
    <citation type="submission" date="2024-04" db="EMBL/GenBank/DDBJ databases">
        <title>Tritrichomonas musculus Genome.</title>
        <authorList>
            <person name="Alves-Ferreira E."/>
            <person name="Grigg M."/>
            <person name="Lorenzi H."/>
            <person name="Galac M."/>
        </authorList>
    </citation>
    <scope>NUCLEOTIDE SEQUENCE [LARGE SCALE GENOMIC DNA]</scope>
    <source>
        <strain evidence="3 4">EAF2021</strain>
    </source>
</reference>
<evidence type="ECO:0000313" key="4">
    <source>
        <dbReference type="Proteomes" id="UP001470230"/>
    </source>
</evidence>
<organism evidence="3 4">
    <name type="scientific">Tritrichomonas musculus</name>
    <dbReference type="NCBI Taxonomy" id="1915356"/>
    <lineage>
        <taxon>Eukaryota</taxon>
        <taxon>Metamonada</taxon>
        <taxon>Parabasalia</taxon>
        <taxon>Tritrichomonadida</taxon>
        <taxon>Tritrichomonadidae</taxon>
        <taxon>Tritrichomonas</taxon>
    </lineage>
</organism>
<gene>
    <name evidence="3" type="ORF">M9Y10_026700</name>
</gene>
<dbReference type="Pfam" id="PF03407">
    <property type="entry name" value="Nucleotid_trans"/>
    <property type="match status" value="1"/>
</dbReference>
<dbReference type="PANTHER" id="PTHR47032:SF1">
    <property type="entry name" value="UDP-D-XYLOSE:L-FUCOSE ALPHA-1,3-D-XYLOSYLTRANSFERASE-RELATED"/>
    <property type="match status" value="1"/>
</dbReference>
<feature type="domain" description="Nucleotide-diphospho-sugar transferase" evidence="2">
    <location>
        <begin position="133"/>
        <end position="321"/>
    </location>
</feature>
<evidence type="ECO:0000256" key="1">
    <source>
        <dbReference type="SAM" id="Phobius"/>
    </source>
</evidence>
<dbReference type="EMBL" id="JAPFFF010000040">
    <property type="protein sequence ID" value="KAK8841753.1"/>
    <property type="molecule type" value="Genomic_DNA"/>
</dbReference>
<evidence type="ECO:0000313" key="3">
    <source>
        <dbReference type="EMBL" id="KAK8841753.1"/>
    </source>
</evidence>
<keyword evidence="1" id="KW-0812">Transmembrane</keyword>
<feature type="transmembrane region" description="Helical" evidence="1">
    <location>
        <begin position="20"/>
        <end position="42"/>
    </location>
</feature>
<keyword evidence="1" id="KW-1133">Transmembrane helix</keyword>
<evidence type="ECO:0000259" key="2">
    <source>
        <dbReference type="Pfam" id="PF03407"/>
    </source>
</evidence>
<dbReference type="Proteomes" id="UP001470230">
    <property type="component" value="Unassembled WGS sequence"/>
</dbReference>
<sequence length="399" mass="47373">MRGKKQLGSQDERERNDKNIKIILLNLFQIIYLIISIIILYIKYQKISSFAKLLKEDLVFKCNTGDVIIFTNPKWTIPRAFLRSLKNSINQFPINEKTGHPFIMIAATTGWPYIWYTLNYYCSLRLRIPSNYYLFIAMDDESYNEMRSRGIPTIQYSHKPPKSDITTESTVLRMAIVYQLLQWKVDVLVTDTDMVFFENPLTMFDNVSDFEVSYEMLNFLPDYKNHEGYWGNLGFWRVNSNEKSLVFIKNLFEWCFKLKTHDQNAFHGYLKTQKGEWLSDTVFIYKLSDLNMNWSIHYLDNLQITLSNSIFCGKNRRAFTKEALRRNISMPIIFHLAWYWPTRKASVLYEKNAWFVDFPHSRDCKAAPPKGTQFFWDNKFDLPDSPQIPKKFPVNNFPH</sequence>
<keyword evidence="1" id="KW-0472">Membrane</keyword>
<proteinExistence type="predicted"/>
<name>A0ABR2H6A9_9EUKA</name>
<keyword evidence="4" id="KW-1185">Reference proteome</keyword>
<dbReference type="InterPro" id="IPR052636">
    <property type="entry name" value="UDP-D-xylose:L-fucose_XylT"/>
</dbReference>
<protein>
    <recommendedName>
        <fullName evidence="2">Nucleotide-diphospho-sugar transferase domain-containing protein</fullName>
    </recommendedName>
</protein>